<dbReference type="AlphaFoldDB" id="A0AAE6C4S0"/>
<dbReference type="Pfam" id="PF00144">
    <property type="entry name" value="Beta-lactamase"/>
    <property type="match status" value="1"/>
</dbReference>
<dbReference type="KEGG" id="rad:CO657_28745"/>
<evidence type="ECO:0000313" key="3">
    <source>
        <dbReference type="Proteomes" id="UP000220927"/>
    </source>
</evidence>
<dbReference type="InterPro" id="IPR012338">
    <property type="entry name" value="Beta-lactam/transpept-like"/>
</dbReference>
<proteinExistence type="predicted"/>
<sequence>MGKAWVQRAMRKGPALSDTANISSIQKSRKASSQHFTARLNAVLDRFVPERILGCVVLVTRFGETVYESARGYADIATARPVHCETLFRYASLTKLVLSTAFFAMMDRGQIGLDDPVAKILPDFRPRTTDGRYPPLTFRHLLSHSSGLSYGFLQGVDGPYRLAGVSDGMDQPGLTASENLRRLAGLPLFFEPGTAWQYSLGSDVVGAAMEVAALKSLDNIVRELIAEPLGLTSIRFYASESDQLATPYFNDRDGPRPMSDEQAVHYDAGDVLFTPRRCYDCLSYPSGGSGIVGTAKDFSKLLEVLRTGGHPILSETSAITLAADATGAIPTSALEPGWRFTLGGFALLIDPVADATYSSAGTWRWGGVYGNHWFVDPRKSLSVVVLTNTTPAGMTGPFAEAIREALYLGEFE</sequence>
<keyword evidence="3" id="KW-1185">Reference proteome</keyword>
<dbReference type="GO" id="GO:0016787">
    <property type="term" value="F:hydrolase activity"/>
    <property type="evidence" value="ECO:0007669"/>
    <property type="project" value="UniProtKB-KW"/>
</dbReference>
<dbReference type="EMBL" id="CP035000">
    <property type="protein sequence ID" value="QAS81841.1"/>
    <property type="molecule type" value="Genomic_DNA"/>
</dbReference>
<keyword evidence="2" id="KW-0614">Plasmid</keyword>
<name>A0AAE6C4S0_9HYPH</name>
<keyword evidence="2" id="KW-0378">Hydrolase</keyword>
<gene>
    <name evidence="2" type="ORF">CO657_28745</name>
</gene>
<reference evidence="2 3" key="1">
    <citation type="submission" date="2019-01" db="EMBL/GenBank/DDBJ databases">
        <title>Genomic insights into the origins and evolution of symbiotic genes in the Phaseolus vulgaris microsymbionts.</title>
        <authorList>
            <person name="Tong W."/>
        </authorList>
    </citation>
    <scope>NUCLEOTIDE SEQUENCE [LARGE SCALE GENOMIC DNA]</scope>
    <source>
        <strain evidence="2 3">FH23</strain>
        <plasmid evidence="3">prapfh23b</plasmid>
    </source>
</reference>
<geneLocation type="plasmid" evidence="3">
    <name>prapfh23b</name>
</geneLocation>
<organism evidence="2 3">
    <name type="scientific">Rhizobium acidisoli</name>
    <dbReference type="NCBI Taxonomy" id="1538158"/>
    <lineage>
        <taxon>Bacteria</taxon>
        <taxon>Pseudomonadati</taxon>
        <taxon>Pseudomonadota</taxon>
        <taxon>Alphaproteobacteria</taxon>
        <taxon>Hyphomicrobiales</taxon>
        <taxon>Rhizobiaceae</taxon>
        <taxon>Rhizobium/Agrobacterium group</taxon>
        <taxon>Rhizobium</taxon>
    </lineage>
</organism>
<evidence type="ECO:0000313" key="2">
    <source>
        <dbReference type="EMBL" id="QAS81841.1"/>
    </source>
</evidence>
<dbReference type="InterPro" id="IPR001466">
    <property type="entry name" value="Beta-lactam-related"/>
</dbReference>
<protein>
    <submittedName>
        <fullName evidence="2">Class A beta-lactamase-related serine hydrolase</fullName>
    </submittedName>
</protein>
<dbReference type="Gene3D" id="3.40.710.10">
    <property type="entry name" value="DD-peptidase/beta-lactamase superfamily"/>
    <property type="match status" value="1"/>
</dbReference>
<accession>A0AAE6C4S0</accession>
<dbReference type="InterPro" id="IPR050789">
    <property type="entry name" value="Diverse_Enzym_Activities"/>
</dbReference>
<dbReference type="SUPFAM" id="SSF56601">
    <property type="entry name" value="beta-lactamase/transpeptidase-like"/>
    <property type="match status" value="1"/>
</dbReference>
<feature type="domain" description="Beta-lactamase-related" evidence="1">
    <location>
        <begin position="50"/>
        <end position="393"/>
    </location>
</feature>
<dbReference type="PANTHER" id="PTHR43283">
    <property type="entry name" value="BETA-LACTAMASE-RELATED"/>
    <property type="match status" value="1"/>
</dbReference>
<evidence type="ECO:0000259" key="1">
    <source>
        <dbReference type="Pfam" id="PF00144"/>
    </source>
</evidence>
<dbReference type="PANTHER" id="PTHR43283:SF3">
    <property type="entry name" value="BETA-LACTAMASE FAMILY PROTEIN (AFU_ORTHOLOGUE AFUA_5G07500)"/>
    <property type="match status" value="1"/>
</dbReference>
<dbReference type="Proteomes" id="UP000220927">
    <property type="component" value="Plasmid pRapFH23b"/>
</dbReference>